<dbReference type="PRINTS" id="PR00983">
    <property type="entry name" value="TRNASYNTHCYS"/>
</dbReference>
<evidence type="ECO:0000256" key="1">
    <source>
        <dbReference type="ARBA" id="ARBA00005594"/>
    </source>
</evidence>
<dbReference type="InterPro" id="IPR024909">
    <property type="entry name" value="Cys-tRNA/MSH_ligase"/>
</dbReference>
<evidence type="ECO:0000256" key="3">
    <source>
        <dbReference type="ARBA" id="ARBA00022598"/>
    </source>
</evidence>
<dbReference type="Proteomes" id="UP000636264">
    <property type="component" value="Unassembled WGS sequence"/>
</dbReference>
<evidence type="ECO:0000313" key="12">
    <source>
        <dbReference type="EMBL" id="GGA80257.1"/>
    </source>
</evidence>
<keyword evidence="4 10" id="KW-0479">Metal-binding</keyword>
<comment type="cofactor">
    <cofactor evidence="10">
        <name>Zn(2+)</name>
        <dbReference type="ChEBI" id="CHEBI:29105"/>
    </cofactor>
    <text evidence="10">Binds 1 zinc ion per subunit.</text>
</comment>
<dbReference type="NCBIfam" id="TIGR00435">
    <property type="entry name" value="cysS"/>
    <property type="match status" value="1"/>
</dbReference>
<dbReference type="InterPro" id="IPR015803">
    <property type="entry name" value="Cys-tRNA-ligase"/>
</dbReference>
<evidence type="ECO:0000256" key="9">
    <source>
        <dbReference type="ARBA" id="ARBA00023146"/>
    </source>
</evidence>
<dbReference type="PANTHER" id="PTHR10890:SF3">
    <property type="entry name" value="CYSTEINE--TRNA LIGASE, CYTOPLASMIC"/>
    <property type="match status" value="1"/>
</dbReference>
<dbReference type="Gene3D" id="1.20.120.640">
    <property type="entry name" value="Anticodon-binding domain of a subclass of class I aminoacyl-tRNA synthetases"/>
    <property type="match status" value="1"/>
</dbReference>
<evidence type="ECO:0000259" key="11">
    <source>
        <dbReference type="Pfam" id="PF01406"/>
    </source>
</evidence>
<keyword evidence="13" id="KW-1185">Reference proteome</keyword>
<dbReference type="Gene3D" id="3.40.50.620">
    <property type="entry name" value="HUPs"/>
    <property type="match status" value="1"/>
</dbReference>
<feature type="binding site" evidence="10">
    <location>
        <position position="243"/>
    </location>
    <ligand>
        <name>Zn(2+)</name>
        <dbReference type="ChEBI" id="CHEBI:29105"/>
    </ligand>
</feature>
<dbReference type="InterPro" id="IPR032678">
    <property type="entry name" value="tRNA-synt_1_cat_dom"/>
</dbReference>
<dbReference type="RefSeq" id="WP_188722710.1">
    <property type="nucleotide sequence ID" value="NZ_BMIF01000017.1"/>
</dbReference>
<dbReference type="PANTHER" id="PTHR10890">
    <property type="entry name" value="CYSTEINYL-TRNA SYNTHETASE"/>
    <property type="match status" value="1"/>
</dbReference>
<dbReference type="AlphaFoldDB" id="A0A916WA19"/>
<feature type="binding site" evidence="10">
    <location>
        <position position="34"/>
    </location>
    <ligand>
        <name>Zn(2+)</name>
        <dbReference type="ChEBI" id="CHEBI:29105"/>
    </ligand>
</feature>
<comment type="subunit">
    <text evidence="2 10">Monomer.</text>
</comment>
<reference evidence="12" key="1">
    <citation type="journal article" date="2014" name="Int. J. Syst. Evol. Microbiol.">
        <title>Complete genome sequence of Corynebacterium casei LMG S-19264T (=DSM 44701T), isolated from a smear-ripened cheese.</title>
        <authorList>
            <consortium name="US DOE Joint Genome Institute (JGI-PGF)"/>
            <person name="Walter F."/>
            <person name="Albersmeier A."/>
            <person name="Kalinowski J."/>
            <person name="Ruckert C."/>
        </authorList>
    </citation>
    <scope>NUCLEOTIDE SEQUENCE</scope>
    <source>
        <strain evidence="12">CGMCC 1.15320</strain>
    </source>
</reference>
<name>A0A916WA19_9HYPH</name>
<feature type="binding site" evidence="10">
    <location>
        <position position="268"/>
    </location>
    <ligand>
        <name>Zn(2+)</name>
        <dbReference type="ChEBI" id="CHEBI:29105"/>
    </ligand>
</feature>
<comment type="caution">
    <text evidence="12">The sequence shown here is derived from an EMBL/GenBank/DDBJ whole genome shotgun (WGS) entry which is preliminary data.</text>
</comment>
<accession>A0A916WA19</accession>
<proteinExistence type="inferred from homology"/>
<dbReference type="EC" id="6.1.1.16" evidence="10"/>
<keyword evidence="6 10" id="KW-0862">Zinc</keyword>
<dbReference type="EMBL" id="BMIF01000017">
    <property type="protein sequence ID" value="GGA80257.1"/>
    <property type="molecule type" value="Genomic_DNA"/>
</dbReference>
<gene>
    <name evidence="10 12" type="primary">cysS</name>
    <name evidence="12" type="ORF">GCM10011385_38140</name>
</gene>
<evidence type="ECO:0000256" key="2">
    <source>
        <dbReference type="ARBA" id="ARBA00011245"/>
    </source>
</evidence>
<evidence type="ECO:0000256" key="4">
    <source>
        <dbReference type="ARBA" id="ARBA00022723"/>
    </source>
</evidence>
<evidence type="ECO:0000256" key="5">
    <source>
        <dbReference type="ARBA" id="ARBA00022741"/>
    </source>
</evidence>
<reference evidence="12" key="2">
    <citation type="submission" date="2020-09" db="EMBL/GenBank/DDBJ databases">
        <authorList>
            <person name="Sun Q."/>
            <person name="Zhou Y."/>
        </authorList>
    </citation>
    <scope>NUCLEOTIDE SEQUENCE</scope>
    <source>
        <strain evidence="12">CGMCC 1.15320</strain>
    </source>
</reference>
<dbReference type="CDD" id="cd00672">
    <property type="entry name" value="CysRS_core"/>
    <property type="match status" value="1"/>
</dbReference>
<evidence type="ECO:0000313" key="13">
    <source>
        <dbReference type="Proteomes" id="UP000636264"/>
    </source>
</evidence>
<dbReference type="Pfam" id="PF01406">
    <property type="entry name" value="tRNA-synt_1e"/>
    <property type="match status" value="1"/>
</dbReference>
<keyword evidence="7 10" id="KW-0067">ATP-binding</keyword>
<dbReference type="GO" id="GO:0008270">
    <property type="term" value="F:zinc ion binding"/>
    <property type="evidence" value="ECO:0007669"/>
    <property type="project" value="UniProtKB-UniRule"/>
</dbReference>
<dbReference type="HAMAP" id="MF_00041">
    <property type="entry name" value="Cys_tRNA_synth"/>
    <property type="match status" value="1"/>
</dbReference>
<comment type="catalytic activity">
    <reaction evidence="10">
        <text>tRNA(Cys) + L-cysteine + ATP = L-cysteinyl-tRNA(Cys) + AMP + diphosphate</text>
        <dbReference type="Rhea" id="RHEA:17773"/>
        <dbReference type="Rhea" id="RHEA-COMP:9661"/>
        <dbReference type="Rhea" id="RHEA-COMP:9679"/>
        <dbReference type="ChEBI" id="CHEBI:30616"/>
        <dbReference type="ChEBI" id="CHEBI:33019"/>
        <dbReference type="ChEBI" id="CHEBI:35235"/>
        <dbReference type="ChEBI" id="CHEBI:78442"/>
        <dbReference type="ChEBI" id="CHEBI:78517"/>
        <dbReference type="ChEBI" id="CHEBI:456215"/>
        <dbReference type="EC" id="6.1.1.16"/>
    </reaction>
</comment>
<dbReference type="GO" id="GO:0004817">
    <property type="term" value="F:cysteine-tRNA ligase activity"/>
    <property type="evidence" value="ECO:0007669"/>
    <property type="project" value="UniProtKB-UniRule"/>
</dbReference>
<dbReference type="GO" id="GO:0006423">
    <property type="term" value="P:cysteinyl-tRNA aminoacylation"/>
    <property type="evidence" value="ECO:0007669"/>
    <property type="project" value="UniProtKB-UniRule"/>
</dbReference>
<evidence type="ECO:0000256" key="8">
    <source>
        <dbReference type="ARBA" id="ARBA00022917"/>
    </source>
</evidence>
<feature type="binding site" evidence="10">
    <location>
        <position position="272"/>
    </location>
    <ligand>
        <name>Zn(2+)</name>
        <dbReference type="ChEBI" id="CHEBI:29105"/>
    </ligand>
</feature>
<evidence type="ECO:0000256" key="10">
    <source>
        <dbReference type="HAMAP-Rule" id="MF_00041"/>
    </source>
</evidence>
<evidence type="ECO:0000256" key="7">
    <source>
        <dbReference type="ARBA" id="ARBA00022840"/>
    </source>
</evidence>
<comment type="subcellular location">
    <subcellularLocation>
        <location evidence="10">Cytoplasm</location>
    </subcellularLocation>
</comment>
<sequence>MSEGFKGLVVYNTLTRRKEEFIPLDPSRVRMYVCGPTVYDFAHIGNARPVIVFDVLFRLLRHLYGEDKVTYVRNITDVDDKINARALRDYGVEIGAGKLTLNEAIRAVTEKTADQFHKDVAAIGTLPPTVEPRATEFVLPREDGRTDMVTLIQNLIDRGHAYAAKGEILFDTASMHDYGELSHRKLDEQQAGARVAVEAHKKQPADFVLWKESAPEEPGWDAEFKIDGQPLTIRGRPGWHIECSAMSAAYLGEVFDIHGGGLDLIFPHHENEIAQSRCAHGTHTMARYWMHNGFLQVEGRKMSKSEGNFVTINELLETDRFGGRSWPGEVLRLAMLMTHYRQPIDFSVDKLTQAEKVLDRLYRVVGNVEAAETSETKDEVAARLKDDLNTWEALIALQGAADAAETKKDPALAAALKGAANLLGLLTKTHDEWEAGKRQSAGIDEAAIEAQIEQRLTFLKEKNFQEADRIRAELTSQGVQLMDYKDTETGERRTRWEVKR</sequence>
<dbReference type="GO" id="GO:0005829">
    <property type="term" value="C:cytosol"/>
    <property type="evidence" value="ECO:0007669"/>
    <property type="project" value="TreeGrafter"/>
</dbReference>
<protein>
    <recommendedName>
        <fullName evidence="10">Cysteine--tRNA ligase</fullName>
        <ecNumber evidence="10">6.1.1.16</ecNumber>
    </recommendedName>
    <alternativeName>
        <fullName evidence="10">Cysteinyl-tRNA synthetase</fullName>
        <shortName evidence="10">CysRS</shortName>
    </alternativeName>
</protein>
<feature type="binding site" evidence="10">
    <location>
        <position position="304"/>
    </location>
    <ligand>
        <name>ATP</name>
        <dbReference type="ChEBI" id="CHEBI:30616"/>
    </ligand>
</feature>
<comment type="similarity">
    <text evidence="1 10">Belongs to the class-I aminoacyl-tRNA synthetase family.</text>
</comment>
<dbReference type="InterPro" id="IPR014729">
    <property type="entry name" value="Rossmann-like_a/b/a_fold"/>
</dbReference>
<keyword evidence="9 10" id="KW-0030">Aminoacyl-tRNA synthetase</keyword>
<feature type="domain" description="tRNA synthetases class I catalytic" evidence="11">
    <location>
        <begin position="22"/>
        <end position="355"/>
    </location>
</feature>
<feature type="short sequence motif" description="'HIGH' region" evidence="10">
    <location>
        <begin position="36"/>
        <end position="46"/>
    </location>
</feature>
<dbReference type="InterPro" id="IPR009080">
    <property type="entry name" value="tRNAsynth_Ia_anticodon-bd"/>
</dbReference>
<keyword evidence="10" id="KW-0963">Cytoplasm</keyword>
<dbReference type="SUPFAM" id="SSF52374">
    <property type="entry name" value="Nucleotidylyl transferase"/>
    <property type="match status" value="1"/>
</dbReference>
<organism evidence="12 13">
    <name type="scientific">Nitratireductor aestuarii</name>
    <dbReference type="NCBI Taxonomy" id="1735103"/>
    <lineage>
        <taxon>Bacteria</taxon>
        <taxon>Pseudomonadati</taxon>
        <taxon>Pseudomonadota</taxon>
        <taxon>Alphaproteobacteria</taxon>
        <taxon>Hyphomicrobiales</taxon>
        <taxon>Phyllobacteriaceae</taxon>
        <taxon>Nitratireductor</taxon>
    </lineage>
</organism>
<dbReference type="SUPFAM" id="SSF47323">
    <property type="entry name" value="Anticodon-binding domain of a subclass of class I aminoacyl-tRNA synthetases"/>
    <property type="match status" value="1"/>
</dbReference>
<feature type="short sequence motif" description="'KMSKS' region" evidence="10">
    <location>
        <begin position="301"/>
        <end position="305"/>
    </location>
</feature>
<evidence type="ECO:0000256" key="6">
    <source>
        <dbReference type="ARBA" id="ARBA00022833"/>
    </source>
</evidence>
<keyword evidence="3 10" id="KW-0436">Ligase</keyword>
<keyword evidence="5 10" id="KW-0547">Nucleotide-binding</keyword>
<dbReference type="GO" id="GO:0005524">
    <property type="term" value="F:ATP binding"/>
    <property type="evidence" value="ECO:0007669"/>
    <property type="project" value="UniProtKB-UniRule"/>
</dbReference>
<keyword evidence="8 10" id="KW-0648">Protein biosynthesis</keyword>